<reference evidence="22 25" key="2">
    <citation type="journal article" date="2016" name="Front. Microbiol.">
        <title>Genomic Resource of Rice Seed Associated Bacteria.</title>
        <authorList>
            <person name="Midha S."/>
            <person name="Bansal K."/>
            <person name="Sharma S."/>
            <person name="Kumar N."/>
            <person name="Patil P.P."/>
            <person name="Chaudhry V."/>
            <person name="Patil P.B."/>
        </authorList>
    </citation>
    <scope>NUCLEOTIDE SEQUENCE [LARGE SCALE GENOMIC DNA]</scope>
    <source>
        <strain evidence="22 25">RSA11</strain>
    </source>
</reference>
<comment type="pathway">
    <text evidence="4">Lipid metabolism.</text>
</comment>
<evidence type="ECO:0000256" key="8">
    <source>
        <dbReference type="ARBA" id="ARBA00022475"/>
    </source>
</evidence>
<dbReference type="EMBL" id="LNQL01000002">
    <property type="protein sequence ID" value="KSU49337.1"/>
    <property type="molecule type" value="Genomic_DNA"/>
</dbReference>
<keyword evidence="11 20" id="KW-0812">Transmembrane</keyword>
<keyword evidence="12 20" id="KW-1133">Transmembrane helix</keyword>
<evidence type="ECO:0000256" key="13">
    <source>
        <dbReference type="ARBA" id="ARBA00023098"/>
    </source>
</evidence>
<evidence type="ECO:0000256" key="5">
    <source>
        <dbReference type="ARBA" id="ARBA00010441"/>
    </source>
</evidence>
<dbReference type="NCBIfam" id="TIGR00560">
    <property type="entry name" value="pgsA"/>
    <property type="match status" value="1"/>
</dbReference>
<sequence>MNLPNQLTVLRVLLIPVFVIVLAIDPNWGQWDVLGAELPVSHFVAAIIFLVASLTDWLDGYIARKQKLVTNFGKFMDPLADKMLVAAALVYLVELGFVAAWIVVIILCREFAVTGLRLVASDEGIVLAAGNSGKAKTWVQLTSITAYLLHDIIFAMWNIPFADITMWLALILTIYSGVEYFSKNIKLITKSM</sequence>
<dbReference type="PIRSF" id="PIRSF000847">
    <property type="entry name" value="Phos_ph_gly_syn"/>
    <property type="match status" value="1"/>
</dbReference>
<comment type="caution">
    <text evidence="21">The sequence shown here is derived from an EMBL/GenBank/DDBJ whole genome shotgun (WGS) entry which is preliminary data.</text>
</comment>
<feature type="transmembrane region" description="Helical" evidence="20">
    <location>
        <begin position="164"/>
        <end position="182"/>
    </location>
</feature>
<keyword evidence="26" id="KW-1185">Reference proteome</keyword>
<evidence type="ECO:0000313" key="26">
    <source>
        <dbReference type="Proteomes" id="UP001387110"/>
    </source>
</evidence>
<dbReference type="Proteomes" id="UP000072605">
    <property type="component" value="Unassembled WGS sequence"/>
</dbReference>
<keyword evidence="9" id="KW-0444">Lipid biosynthesis</keyword>
<evidence type="ECO:0000256" key="1">
    <source>
        <dbReference type="ARBA" id="ARBA00003973"/>
    </source>
</evidence>
<dbReference type="InterPro" id="IPR004570">
    <property type="entry name" value="Phosphatidylglycerol_P_synth"/>
</dbReference>
<dbReference type="Proteomes" id="UP000053797">
    <property type="component" value="Unassembled WGS sequence"/>
</dbReference>
<feature type="transmembrane region" description="Helical" evidence="20">
    <location>
        <begin position="84"/>
        <end position="107"/>
    </location>
</feature>
<proteinExistence type="inferred from homology"/>
<reference evidence="21 24" key="1">
    <citation type="journal article" date="2015" name="Int. J. Syst. Evol. Microbiol.">
        <title>Exiguobacterium enclense sp. nov., isolated from sediment.</title>
        <authorList>
            <person name="Dastager S.G."/>
            <person name="Mawlankar R."/>
            <person name="Sonalkar V.V."/>
            <person name="Thorat M.N."/>
            <person name="Mual P."/>
            <person name="Verma A."/>
            <person name="Krishnamurthi S."/>
            <person name="Tang S.K."/>
            <person name="Li W.J."/>
        </authorList>
    </citation>
    <scope>NUCLEOTIDE SEQUENCE [LARGE SCALE GENOMIC DNA]</scope>
    <source>
        <strain evidence="21 24">NIO-1109</strain>
    </source>
</reference>
<keyword evidence="15" id="KW-0594">Phospholipid biosynthesis</keyword>
<evidence type="ECO:0000256" key="11">
    <source>
        <dbReference type="ARBA" id="ARBA00022692"/>
    </source>
</evidence>
<evidence type="ECO:0000256" key="4">
    <source>
        <dbReference type="ARBA" id="ARBA00005189"/>
    </source>
</evidence>
<dbReference type="UniPathway" id="UPA00084">
    <property type="reaction ID" value="UER00503"/>
</dbReference>
<evidence type="ECO:0000256" key="20">
    <source>
        <dbReference type="SAM" id="Phobius"/>
    </source>
</evidence>
<dbReference type="EMBL" id="LDQV01000004">
    <property type="protein sequence ID" value="KTR28462.1"/>
    <property type="molecule type" value="Genomic_DNA"/>
</dbReference>
<dbReference type="InterPro" id="IPR048254">
    <property type="entry name" value="CDP_ALCOHOL_P_TRANSF_CS"/>
</dbReference>
<evidence type="ECO:0000256" key="12">
    <source>
        <dbReference type="ARBA" id="ARBA00022989"/>
    </source>
</evidence>
<evidence type="ECO:0000256" key="17">
    <source>
        <dbReference type="ARBA" id="ARBA00048586"/>
    </source>
</evidence>
<evidence type="ECO:0000256" key="10">
    <source>
        <dbReference type="ARBA" id="ARBA00022679"/>
    </source>
</evidence>
<name>A0A0V8GGB9_9BACL</name>
<evidence type="ECO:0000313" key="22">
    <source>
        <dbReference type="EMBL" id="KTR28462.1"/>
    </source>
</evidence>
<reference evidence="23 26" key="3">
    <citation type="submission" date="2023-12" db="EMBL/GenBank/DDBJ databases">
        <authorList>
            <person name="Easwaran N."/>
            <person name="Lazarus H.P.S."/>
        </authorList>
    </citation>
    <scope>NUCLEOTIDE SEQUENCE [LARGE SCALE GENOMIC DNA]</scope>
    <source>
        <strain evidence="23 26">VIT-2023</strain>
    </source>
</reference>
<keyword evidence="13" id="KW-0443">Lipid metabolism</keyword>
<dbReference type="RefSeq" id="WP_023467700.1">
    <property type="nucleotide sequence ID" value="NZ_FMYN01000002.1"/>
</dbReference>
<dbReference type="Proteomes" id="UP001387110">
    <property type="component" value="Unassembled WGS sequence"/>
</dbReference>
<dbReference type="OrthoDB" id="9796672at2"/>
<dbReference type="FunFam" id="1.20.120.1760:FF:000004">
    <property type="entry name" value="CDP-diacylglycerol--glycerol-3-phosphate 3-phosphatidyltransferase"/>
    <property type="match status" value="1"/>
</dbReference>
<dbReference type="EC" id="2.7.8.5" evidence="6 18"/>
<evidence type="ECO:0000256" key="15">
    <source>
        <dbReference type="ARBA" id="ARBA00023209"/>
    </source>
</evidence>
<dbReference type="PANTHER" id="PTHR14269:SF62">
    <property type="entry name" value="CDP-DIACYLGLYCEROL--GLYCEROL-3-PHOSPHATE 3-PHOSPHATIDYLTRANSFERASE 1, CHLOROPLASTIC"/>
    <property type="match status" value="1"/>
</dbReference>
<evidence type="ECO:0000313" key="21">
    <source>
        <dbReference type="EMBL" id="KSU49337.1"/>
    </source>
</evidence>
<evidence type="ECO:0000313" key="23">
    <source>
        <dbReference type="EMBL" id="MEI4462599.1"/>
    </source>
</evidence>
<protein>
    <recommendedName>
        <fullName evidence="7 18">CDP-diacylglycerol--glycerol-3-phosphate 3-phosphatidyltransferase</fullName>
        <ecNumber evidence="6 18">2.7.8.5</ecNumber>
    </recommendedName>
</protein>
<dbReference type="AlphaFoldDB" id="A0A0V8GGB9"/>
<dbReference type="InterPro" id="IPR043130">
    <property type="entry name" value="CDP-OH_PTrfase_TM_dom"/>
</dbReference>
<dbReference type="EMBL" id="JBAWKY010000002">
    <property type="protein sequence ID" value="MEI4462599.1"/>
    <property type="molecule type" value="Genomic_DNA"/>
</dbReference>
<accession>A0A0V8GGB9</accession>
<dbReference type="PANTHER" id="PTHR14269">
    <property type="entry name" value="CDP-DIACYLGLYCEROL--GLYCEROL-3-PHOSPHATE 3-PHOSPHATIDYLTRANSFERASE-RELATED"/>
    <property type="match status" value="1"/>
</dbReference>
<dbReference type="PROSITE" id="PS00379">
    <property type="entry name" value="CDP_ALCOHOL_P_TRANSF"/>
    <property type="match status" value="1"/>
</dbReference>
<dbReference type="Gene3D" id="1.20.120.1760">
    <property type="match status" value="1"/>
</dbReference>
<dbReference type="Pfam" id="PF01066">
    <property type="entry name" value="CDP-OH_P_transf"/>
    <property type="match status" value="1"/>
</dbReference>
<keyword evidence="14 20" id="KW-0472">Membrane</keyword>
<evidence type="ECO:0000256" key="18">
    <source>
        <dbReference type="NCBIfam" id="TIGR00560"/>
    </source>
</evidence>
<evidence type="ECO:0000256" key="16">
    <source>
        <dbReference type="ARBA" id="ARBA00023264"/>
    </source>
</evidence>
<feature type="transmembrane region" description="Helical" evidence="20">
    <location>
        <begin position="7"/>
        <end position="24"/>
    </location>
</feature>
<evidence type="ECO:0000256" key="6">
    <source>
        <dbReference type="ARBA" id="ARBA00013170"/>
    </source>
</evidence>
<organism evidence="21 24">
    <name type="scientific">Exiguobacterium indicum</name>
    <dbReference type="NCBI Taxonomy" id="296995"/>
    <lineage>
        <taxon>Bacteria</taxon>
        <taxon>Bacillati</taxon>
        <taxon>Bacillota</taxon>
        <taxon>Bacilli</taxon>
        <taxon>Bacillales</taxon>
        <taxon>Bacillales Family XII. Incertae Sedis</taxon>
        <taxon>Exiguobacterium</taxon>
    </lineage>
</organism>
<dbReference type="InterPro" id="IPR050324">
    <property type="entry name" value="CDP-alcohol_PTase-I"/>
</dbReference>
<dbReference type="InterPro" id="IPR000462">
    <property type="entry name" value="CDP-OH_P_trans"/>
</dbReference>
<gene>
    <name evidence="23" type="primary">pgsA</name>
    <name evidence="21" type="ORF">AS033_08200</name>
    <name evidence="22" type="ORF">RSA11_01025</name>
    <name evidence="23" type="ORF">SZL87_09210</name>
</gene>
<evidence type="ECO:0000256" key="9">
    <source>
        <dbReference type="ARBA" id="ARBA00022516"/>
    </source>
</evidence>
<evidence type="ECO:0000256" key="7">
    <source>
        <dbReference type="ARBA" id="ARBA00014944"/>
    </source>
</evidence>
<feature type="transmembrane region" description="Helical" evidence="20">
    <location>
        <begin position="44"/>
        <end position="63"/>
    </location>
</feature>
<keyword evidence="16" id="KW-1208">Phospholipid metabolism</keyword>
<evidence type="ECO:0000313" key="25">
    <source>
        <dbReference type="Proteomes" id="UP000072605"/>
    </source>
</evidence>
<comment type="pathway">
    <text evidence="3">Phospholipid metabolism; phosphatidylglycerol biosynthesis; phosphatidylglycerol from CDP-diacylglycerol: step 1/2.</text>
</comment>
<comment type="similarity">
    <text evidence="5 19">Belongs to the CDP-alcohol phosphatidyltransferase class-I family.</text>
</comment>
<evidence type="ECO:0000256" key="2">
    <source>
        <dbReference type="ARBA" id="ARBA00004651"/>
    </source>
</evidence>
<comment type="catalytic activity">
    <reaction evidence="17">
        <text>a CDP-1,2-diacyl-sn-glycerol + sn-glycerol 3-phosphate = a 1,2-diacyl-sn-glycero-3-phospho-(1'-sn-glycero-3'-phosphate) + CMP + H(+)</text>
        <dbReference type="Rhea" id="RHEA:12593"/>
        <dbReference type="ChEBI" id="CHEBI:15378"/>
        <dbReference type="ChEBI" id="CHEBI:57597"/>
        <dbReference type="ChEBI" id="CHEBI:58332"/>
        <dbReference type="ChEBI" id="CHEBI:60110"/>
        <dbReference type="ChEBI" id="CHEBI:60377"/>
        <dbReference type="EC" id="2.7.8.5"/>
    </reaction>
</comment>
<comment type="subcellular location">
    <subcellularLocation>
        <location evidence="2">Cell membrane</location>
        <topology evidence="2">Multi-pass membrane protein</topology>
    </subcellularLocation>
</comment>
<evidence type="ECO:0000256" key="19">
    <source>
        <dbReference type="RuleBase" id="RU003750"/>
    </source>
</evidence>
<dbReference type="GeneID" id="90836198"/>
<dbReference type="GO" id="GO:0005886">
    <property type="term" value="C:plasma membrane"/>
    <property type="evidence" value="ECO:0007669"/>
    <property type="project" value="UniProtKB-SubCell"/>
</dbReference>
<dbReference type="GO" id="GO:0008444">
    <property type="term" value="F:CDP-diacylglycerol-glycerol-3-phosphate 3-phosphatidyltransferase activity"/>
    <property type="evidence" value="ECO:0007669"/>
    <property type="project" value="UniProtKB-UniRule"/>
</dbReference>
<evidence type="ECO:0000256" key="14">
    <source>
        <dbReference type="ARBA" id="ARBA00023136"/>
    </source>
</evidence>
<keyword evidence="10 19" id="KW-0808">Transferase</keyword>
<keyword evidence="8" id="KW-1003">Cell membrane</keyword>
<dbReference type="GO" id="GO:0006655">
    <property type="term" value="P:phosphatidylglycerol biosynthetic process"/>
    <property type="evidence" value="ECO:0007669"/>
    <property type="project" value="UniProtKB-UniPathway"/>
</dbReference>
<evidence type="ECO:0000256" key="3">
    <source>
        <dbReference type="ARBA" id="ARBA00005042"/>
    </source>
</evidence>
<comment type="function">
    <text evidence="1">This protein catalyzes the committed step to the synthesis of the acidic phospholipids.</text>
</comment>
<evidence type="ECO:0000313" key="24">
    <source>
        <dbReference type="Proteomes" id="UP000053797"/>
    </source>
</evidence>